<dbReference type="SMART" id="SM00343">
    <property type="entry name" value="ZnF_C2HC"/>
    <property type="match status" value="2"/>
</dbReference>
<sequence length="273" mass="30177">MSVPIPASEVICWRCKEKGHYASGCPNPAQQMGYVLLCQNCNEPGHIAPHCTKPLVQRPKVNFVTTASTSGTKNDVSVQLADWETETKATSSDPVSKIRFDPQVITIPSSPEGWPSDSAWDTFGVSTMSKGETKTVSTREEKKKKGKKPVEVSVETSSDLDSEPVKRDIYKDDISSIVREALKNQNQVLKQLNAWSRGHKKTTRGMRRRKKMTKDESIAAYAITEEDRGAPEVDIEICGCLIQHVPLDSDSGVNIMTESTATRLGLPTLPLRY</sequence>
<evidence type="ECO:0000313" key="4">
    <source>
        <dbReference type="EMBL" id="KAL3681256.1"/>
    </source>
</evidence>
<organism evidence="4 5">
    <name type="scientific">Riccia sorocarpa</name>
    <dbReference type="NCBI Taxonomy" id="122646"/>
    <lineage>
        <taxon>Eukaryota</taxon>
        <taxon>Viridiplantae</taxon>
        <taxon>Streptophyta</taxon>
        <taxon>Embryophyta</taxon>
        <taxon>Marchantiophyta</taxon>
        <taxon>Marchantiopsida</taxon>
        <taxon>Marchantiidae</taxon>
        <taxon>Marchantiales</taxon>
        <taxon>Ricciaceae</taxon>
        <taxon>Riccia</taxon>
    </lineage>
</organism>
<keyword evidence="5" id="KW-1185">Reference proteome</keyword>
<keyword evidence="1" id="KW-0862">Zinc</keyword>
<name>A0ABD3GRQ1_9MARC</name>
<keyword evidence="1" id="KW-0863">Zinc-finger</keyword>
<feature type="domain" description="CCHC-type" evidence="3">
    <location>
        <begin position="38"/>
        <end position="53"/>
    </location>
</feature>
<dbReference type="EMBL" id="JBJQOH010000007">
    <property type="protein sequence ID" value="KAL3681256.1"/>
    <property type="molecule type" value="Genomic_DNA"/>
</dbReference>
<dbReference type="InterPro" id="IPR001878">
    <property type="entry name" value="Znf_CCHC"/>
</dbReference>
<dbReference type="GO" id="GO:0008270">
    <property type="term" value="F:zinc ion binding"/>
    <property type="evidence" value="ECO:0007669"/>
    <property type="project" value="UniProtKB-KW"/>
</dbReference>
<dbReference type="SUPFAM" id="SSF57756">
    <property type="entry name" value="Retrovirus zinc finger-like domains"/>
    <property type="match status" value="1"/>
</dbReference>
<feature type="domain" description="CCHC-type" evidence="3">
    <location>
        <begin position="12"/>
        <end position="27"/>
    </location>
</feature>
<keyword evidence="1" id="KW-0479">Metal-binding</keyword>
<dbReference type="Proteomes" id="UP001633002">
    <property type="component" value="Unassembled WGS sequence"/>
</dbReference>
<gene>
    <name evidence="4" type="ORF">R1sor_024212</name>
</gene>
<protein>
    <recommendedName>
        <fullName evidence="3">CCHC-type domain-containing protein</fullName>
    </recommendedName>
</protein>
<evidence type="ECO:0000259" key="3">
    <source>
        <dbReference type="PROSITE" id="PS50158"/>
    </source>
</evidence>
<feature type="compositionally biased region" description="Basic and acidic residues" evidence="2">
    <location>
        <begin position="131"/>
        <end position="143"/>
    </location>
</feature>
<dbReference type="PROSITE" id="PS50158">
    <property type="entry name" value="ZF_CCHC"/>
    <property type="match status" value="2"/>
</dbReference>
<dbReference type="Gene3D" id="4.10.60.10">
    <property type="entry name" value="Zinc finger, CCHC-type"/>
    <property type="match status" value="1"/>
</dbReference>
<dbReference type="Pfam" id="PF00098">
    <property type="entry name" value="zf-CCHC"/>
    <property type="match status" value="2"/>
</dbReference>
<evidence type="ECO:0000256" key="2">
    <source>
        <dbReference type="SAM" id="MobiDB-lite"/>
    </source>
</evidence>
<feature type="region of interest" description="Disordered" evidence="2">
    <location>
        <begin position="130"/>
        <end position="162"/>
    </location>
</feature>
<proteinExistence type="predicted"/>
<evidence type="ECO:0000313" key="5">
    <source>
        <dbReference type="Proteomes" id="UP001633002"/>
    </source>
</evidence>
<dbReference type="InterPro" id="IPR036875">
    <property type="entry name" value="Znf_CCHC_sf"/>
</dbReference>
<dbReference type="AlphaFoldDB" id="A0ABD3GRQ1"/>
<accession>A0ABD3GRQ1</accession>
<comment type="caution">
    <text evidence="4">The sequence shown here is derived from an EMBL/GenBank/DDBJ whole genome shotgun (WGS) entry which is preliminary data.</text>
</comment>
<reference evidence="4 5" key="1">
    <citation type="submission" date="2024-09" db="EMBL/GenBank/DDBJ databases">
        <title>Chromosome-scale assembly of Riccia sorocarpa.</title>
        <authorList>
            <person name="Paukszto L."/>
        </authorList>
    </citation>
    <scope>NUCLEOTIDE SEQUENCE [LARGE SCALE GENOMIC DNA]</scope>
    <source>
        <strain evidence="4">LP-2024</strain>
        <tissue evidence="4">Aerial parts of the thallus</tissue>
    </source>
</reference>
<evidence type="ECO:0000256" key="1">
    <source>
        <dbReference type="PROSITE-ProRule" id="PRU00047"/>
    </source>
</evidence>